<evidence type="ECO:0000313" key="2">
    <source>
        <dbReference type="EMBL" id="MFC3981717.1"/>
    </source>
</evidence>
<evidence type="ECO:0008006" key="4">
    <source>
        <dbReference type="Google" id="ProtNLM"/>
    </source>
</evidence>
<name>A0ABV8EZD1_9ACTN</name>
<evidence type="ECO:0000313" key="3">
    <source>
        <dbReference type="Proteomes" id="UP001595698"/>
    </source>
</evidence>
<keyword evidence="1" id="KW-0233">DNA recombination</keyword>
<proteinExistence type="predicted"/>
<dbReference type="EMBL" id="JBHSBC010000014">
    <property type="protein sequence ID" value="MFC3981717.1"/>
    <property type="molecule type" value="Genomic_DNA"/>
</dbReference>
<dbReference type="InterPro" id="IPR013762">
    <property type="entry name" value="Integrase-like_cat_sf"/>
</dbReference>
<sequence>MPTITYRRAWIAARSEALTPAEVASPLARRVYDLRHACVSTWLNAGVPATQVAQWAGHSVEVLLRIYAKCVAGQDETARRRIADALRET</sequence>
<dbReference type="Proteomes" id="UP001595698">
    <property type="component" value="Unassembled WGS sequence"/>
</dbReference>
<dbReference type="InterPro" id="IPR011010">
    <property type="entry name" value="DNA_brk_join_enz"/>
</dbReference>
<keyword evidence="3" id="KW-1185">Reference proteome</keyword>
<reference evidence="3" key="1">
    <citation type="journal article" date="2019" name="Int. J. Syst. Evol. Microbiol.">
        <title>The Global Catalogue of Microorganisms (GCM) 10K type strain sequencing project: providing services to taxonomists for standard genome sequencing and annotation.</title>
        <authorList>
            <consortium name="The Broad Institute Genomics Platform"/>
            <consortium name="The Broad Institute Genome Sequencing Center for Infectious Disease"/>
            <person name="Wu L."/>
            <person name="Ma J."/>
        </authorList>
    </citation>
    <scope>NUCLEOTIDE SEQUENCE [LARGE SCALE GENOMIC DNA]</scope>
    <source>
        <strain evidence="3">TBRC 7912</strain>
    </source>
</reference>
<protein>
    <recommendedName>
        <fullName evidence="4">Integrase</fullName>
    </recommendedName>
</protein>
<gene>
    <name evidence="2" type="ORF">ACFOYY_16375</name>
</gene>
<accession>A0ABV8EZD1</accession>
<dbReference type="SUPFAM" id="SSF56349">
    <property type="entry name" value="DNA breaking-rejoining enzymes"/>
    <property type="match status" value="1"/>
</dbReference>
<comment type="caution">
    <text evidence="2">The sequence shown here is derived from an EMBL/GenBank/DDBJ whole genome shotgun (WGS) entry which is preliminary data.</text>
</comment>
<evidence type="ECO:0000256" key="1">
    <source>
        <dbReference type="ARBA" id="ARBA00023172"/>
    </source>
</evidence>
<dbReference type="RefSeq" id="WP_386190207.1">
    <property type="nucleotide sequence ID" value="NZ_JBHSBC010000014.1"/>
</dbReference>
<dbReference type="Gene3D" id="1.10.443.10">
    <property type="entry name" value="Intergrase catalytic core"/>
    <property type="match status" value="1"/>
</dbReference>
<organism evidence="2 3">
    <name type="scientific">Streptosporangium jomthongense</name>
    <dbReference type="NCBI Taxonomy" id="1193683"/>
    <lineage>
        <taxon>Bacteria</taxon>
        <taxon>Bacillati</taxon>
        <taxon>Actinomycetota</taxon>
        <taxon>Actinomycetes</taxon>
        <taxon>Streptosporangiales</taxon>
        <taxon>Streptosporangiaceae</taxon>
        <taxon>Streptosporangium</taxon>
    </lineage>
</organism>